<dbReference type="PANTHER" id="PTHR45436:SF5">
    <property type="entry name" value="SENSOR HISTIDINE KINASE TRCS"/>
    <property type="match status" value="1"/>
</dbReference>
<reference evidence="12 13" key="1">
    <citation type="submission" date="2019-11" db="EMBL/GenBank/DDBJ databases">
        <authorList>
            <person name="Lang L."/>
        </authorList>
    </citation>
    <scope>NUCLEOTIDE SEQUENCE [LARGE SCALE GENOMIC DNA]</scope>
    <source>
        <strain evidence="12 13">YIM 132242</strain>
    </source>
</reference>
<dbReference type="Pfam" id="PF02518">
    <property type="entry name" value="HATPase_c"/>
    <property type="match status" value="1"/>
</dbReference>
<evidence type="ECO:0000256" key="3">
    <source>
        <dbReference type="ARBA" id="ARBA00012438"/>
    </source>
</evidence>
<keyword evidence="4" id="KW-0597">Phosphoprotein</keyword>
<comment type="catalytic activity">
    <reaction evidence="1">
        <text>ATP + protein L-histidine = ADP + protein N-phospho-L-histidine.</text>
        <dbReference type="EC" id="2.7.13.3"/>
    </reaction>
</comment>
<evidence type="ECO:0000256" key="6">
    <source>
        <dbReference type="ARBA" id="ARBA00022692"/>
    </source>
</evidence>
<comment type="subcellular location">
    <subcellularLocation>
        <location evidence="2">Membrane</location>
    </subcellularLocation>
</comment>
<name>A0A6L6HPG2_9RHOB</name>
<keyword evidence="13" id="KW-1185">Reference proteome</keyword>
<dbReference type="AlphaFoldDB" id="A0A6L6HPG2"/>
<dbReference type="RefSeq" id="WP_328288534.1">
    <property type="nucleotide sequence ID" value="NZ_WMBT01000007.1"/>
</dbReference>
<keyword evidence="5" id="KW-0808">Transferase</keyword>
<evidence type="ECO:0000256" key="8">
    <source>
        <dbReference type="ARBA" id="ARBA00022989"/>
    </source>
</evidence>
<evidence type="ECO:0000256" key="1">
    <source>
        <dbReference type="ARBA" id="ARBA00000085"/>
    </source>
</evidence>
<dbReference type="GO" id="GO:0005886">
    <property type="term" value="C:plasma membrane"/>
    <property type="evidence" value="ECO:0007669"/>
    <property type="project" value="TreeGrafter"/>
</dbReference>
<dbReference type="SUPFAM" id="SSF55874">
    <property type="entry name" value="ATPase domain of HSP90 chaperone/DNA topoisomerase II/histidine kinase"/>
    <property type="match status" value="1"/>
</dbReference>
<evidence type="ECO:0000256" key="5">
    <source>
        <dbReference type="ARBA" id="ARBA00022679"/>
    </source>
</evidence>
<dbReference type="EC" id="2.7.13.3" evidence="3"/>
<organism evidence="12 13">
    <name type="scientific">Paracoccus lichenicola</name>
    <dbReference type="NCBI Taxonomy" id="2665644"/>
    <lineage>
        <taxon>Bacteria</taxon>
        <taxon>Pseudomonadati</taxon>
        <taxon>Pseudomonadota</taxon>
        <taxon>Alphaproteobacteria</taxon>
        <taxon>Rhodobacterales</taxon>
        <taxon>Paracoccaceae</taxon>
        <taxon>Paracoccus</taxon>
    </lineage>
</organism>
<dbReference type="PANTHER" id="PTHR45436">
    <property type="entry name" value="SENSOR HISTIDINE KINASE YKOH"/>
    <property type="match status" value="1"/>
</dbReference>
<accession>A0A6L6HPG2</accession>
<evidence type="ECO:0000256" key="9">
    <source>
        <dbReference type="ARBA" id="ARBA00023136"/>
    </source>
</evidence>
<proteinExistence type="predicted"/>
<dbReference type="Gene3D" id="3.30.565.10">
    <property type="entry name" value="Histidine kinase-like ATPase, C-terminal domain"/>
    <property type="match status" value="1"/>
</dbReference>
<evidence type="ECO:0000313" key="13">
    <source>
        <dbReference type="Proteomes" id="UP000481417"/>
    </source>
</evidence>
<evidence type="ECO:0000259" key="11">
    <source>
        <dbReference type="PROSITE" id="PS50109"/>
    </source>
</evidence>
<dbReference type="InterPro" id="IPR003594">
    <property type="entry name" value="HATPase_dom"/>
</dbReference>
<dbReference type="InterPro" id="IPR004358">
    <property type="entry name" value="Sig_transdc_His_kin-like_C"/>
</dbReference>
<dbReference type="PROSITE" id="PS50109">
    <property type="entry name" value="HIS_KIN"/>
    <property type="match status" value="1"/>
</dbReference>
<keyword evidence="7 12" id="KW-0418">Kinase</keyword>
<dbReference type="EMBL" id="WMBT01000007">
    <property type="protein sequence ID" value="MTE01044.1"/>
    <property type="molecule type" value="Genomic_DNA"/>
</dbReference>
<evidence type="ECO:0000256" key="7">
    <source>
        <dbReference type="ARBA" id="ARBA00022777"/>
    </source>
</evidence>
<dbReference type="Proteomes" id="UP000481417">
    <property type="component" value="Unassembled WGS sequence"/>
</dbReference>
<evidence type="ECO:0000256" key="4">
    <source>
        <dbReference type="ARBA" id="ARBA00022553"/>
    </source>
</evidence>
<dbReference type="InterPro" id="IPR005467">
    <property type="entry name" value="His_kinase_dom"/>
</dbReference>
<evidence type="ECO:0000256" key="2">
    <source>
        <dbReference type="ARBA" id="ARBA00004370"/>
    </source>
</evidence>
<feature type="domain" description="Histidine kinase" evidence="11">
    <location>
        <begin position="246"/>
        <end position="447"/>
    </location>
</feature>
<evidence type="ECO:0000256" key="10">
    <source>
        <dbReference type="SAM" id="Phobius"/>
    </source>
</evidence>
<dbReference type="PRINTS" id="PR00344">
    <property type="entry name" value="BCTRLSENSOR"/>
</dbReference>
<dbReference type="GO" id="GO:0004673">
    <property type="term" value="F:protein histidine kinase activity"/>
    <property type="evidence" value="ECO:0007669"/>
    <property type="project" value="UniProtKB-EC"/>
</dbReference>
<dbReference type="SMART" id="SM00387">
    <property type="entry name" value="HATPase_c"/>
    <property type="match status" value="1"/>
</dbReference>
<keyword evidence="9 10" id="KW-0472">Membrane</keyword>
<protein>
    <recommendedName>
        <fullName evidence="3">histidine kinase</fullName>
        <ecNumber evidence="3">2.7.13.3</ecNumber>
    </recommendedName>
</protein>
<feature type="transmembrane region" description="Helical" evidence="10">
    <location>
        <begin position="167"/>
        <end position="190"/>
    </location>
</feature>
<dbReference type="InterPro" id="IPR050428">
    <property type="entry name" value="TCS_sensor_his_kinase"/>
</dbReference>
<sequence length="447" mass="47290">MRARRGSIRLRLLVTGAFSVALALLLAAGGLALLFDRHVERVAAGELSDRLEHLASAAEIGADGALVMPAPPRDPLYRRPFSGHYWQIEAPGARLRSRSLWDHVLVLPPATGETWQGELTGPLDQPLLALVRRITVATPGGDLPLRIAVTMDRADLDRARAGFLRDLAPYLALLGLALVTTLAVAVSVALRPLSAIEHRVAALGRDRERRIGAEVPAEVLPLARQIDALLENRQAEVERARLRAGDLAHGLKTPLQALMGEAARLRDQGSPDAAAGIEEIARTMHAHVDRELARARLASDAARACCDALDVARSVAAVLRRTPRGEALRIEVEGAAGIRVRLDRADLAEALGALAENAVRHARSGVAVACVRAGDQAVIRVRDDGPGAAPGLLDLLPGRGLRLDERDGGTGLGLAIAADIAGAVGGTLRLRNLDPGFEAELTLPALA</sequence>
<keyword evidence="6 10" id="KW-0812">Transmembrane</keyword>
<comment type="caution">
    <text evidence="12">The sequence shown here is derived from an EMBL/GenBank/DDBJ whole genome shotgun (WGS) entry which is preliminary data.</text>
</comment>
<dbReference type="InterPro" id="IPR036890">
    <property type="entry name" value="HATPase_C_sf"/>
</dbReference>
<keyword evidence="8 10" id="KW-1133">Transmembrane helix</keyword>
<gene>
    <name evidence="12" type="ORF">GIY56_12135</name>
</gene>
<dbReference type="GO" id="GO:0000160">
    <property type="term" value="P:phosphorelay signal transduction system"/>
    <property type="evidence" value="ECO:0007669"/>
    <property type="project" value="TreeGrafter"/>
</dbReference>
<evidence type="ECO:0000313" key="12">
    <source>
        <dbReference type="EMBL" id="MTE01044.1"/>
    </source>
</evidence>